<keyword evidence="1" id="KW-0812">Transmembrane</keyword>
<proteinExistence type="predicted"/>
<gene>
    <name evidence="2" type="ORF">SBF1_830002</name>
</gene>
<evidence type="ECO:0000313" key="3">
    <source>
        <dbReference type="Proteomes" id="UP000238916"/>
    </source>
</evidence>
<accession>A0A2U3LU76</accession>
<dbReference type="AlphaFoldDB" id="A0A2U3LU76"/>
<sequence>MKDTKGFKCYMALLITVGFLACIVTLIYTEIKTGSREAVLLLTGALGAMVKDVFGFYFGSSEGSQHKTELLQGATNDSQTV</sequence>
<feature type="transmembrane region" description="Helical" evidence="1">
    <location>
        <begin position="7"/>
        <end position="28"/>
    </location>
</feature>
<reference evidence="3" key="1">
    <citation type="submission" date="2018-02" db="EMBL/GenBank/DDBJ databases">
        <authorList>
            <person name="Hausmann B."/>
        </authorList>
    </citation>
    <scope>NUCLEOTIDE SEQUENCE [LARGE SCALE GENOMIC DNA]</scope>
    <source>
        <strain evidence="3">Peat soil MAG SbF1</strain>
    </source>
</reference>
<name>A0A2U3LU76_9FIRM</name>
<dbReference type="PROSITE" id="PS51257">
    <property type="entry name" value="PROKAR_LIPOPROTEIN"/>
    <property type="match status" value="1"/>
</dbReference>
<protein>
    <submittedName>
        <fullName evidence="2">Uncharacterized protein</fullName>
    </submittedName>
</protein>
<dbReference type="OrthoDB" id="10008551at2"/>
<evidence type="ECO:0000313" key="2">
    <source>
        <dbReference type="EMBL" id="SPF55441.1"/>
    </source>
</evidence>
<keyword evidence="1" id="KW-0472">Membrane</keyword>
<dbReference type="Proteomes" id="UP000238916">
    <property type="component" value="Unassembled WGS sequence"/>
</dbReference>
<feature type="transmembrane region" description="Helical" evidence="1">
    <location>
        <begin position="40"/>
        <end position="59"/>
    </location>
</feature>
<keyword evidence="1" id="KW-1133">Transmembrane helix</keyword>
<dbReference type="EMBL" id="OMOF01000812">
    <property type="protein sequence ID" value="SPF55441.1"/>
    <property type="molecule type" value="Genomic_DNA"/>
</dbReference>
<evidence type="ECO:0000256" key="1">
    <source>
        <dbReference type="SAM" id="Phobius"/>
    </source>
</evidence>
<organism evidence="2 3">
    <name type="scientific">Candidatus Desulfosporosinus infrequens</name>
    <dbReference type="NCBI Taxonomy" id="2043169"/>
    <lineage>
        <taxon>Bacteria</taxon>
        <taxon>Bacillati</taxon>
        <taxon>Bacillota</taxon>
        <taxon>Clostridia</taxon>
        <taxon>Eubacteriales</taxon>
        <taxon>Desulfitobacteriaceae</taxon>
        <taxon>Desulfosporosinus</taxon>
    </lineage>
</organism>